<accession>I0CBX2</accession>
<dbReference type="SUPFAM" id="SSF46894">
    <property type="entry name" value="C-terminal effector domain of the bipartite response regulators"/>
    <property type="match status" value="1"/>
</dbReference>
<evidence type="ECO:0000256" key="1">
    <source>
        <dbReference type="ARBA" id="ARBA00022553"/>
    </source>
</evidence>
<dbReference type="PROSITE" id="PS50110">
    <property type="entry name" value="RESPONSE_REGULATORY"/>
    <property type="match status" value="1"/>
</dbReference>
<dbReference type="SMART" id="SM00448">
    <property type="entry name" value="REC"/>
    <property type="match status" value="1"/>
</dbReference>
<evidence type="ECO:0000256" key="3">
    <source>
        <dbReference type="ARBA" id="ARBA00023015"/>
    </source>
</evidence>
<feature type="domain" description="Response regulatory" evidence="8">
    <location>
        <begin position="18"/>
        <end position="134"/>
    </location>
</feature>
<dbReference type="SMART" id="SM00862">
    <property type="entry name" value="Trans_reg_C"/>
    <property type="match status" value="1"/>
</dbReference>
<dbReference type="InterPro" id="IPR039420">
    <property type="entry name" value="WalR-like"/>
</dbReference>
<dbReference type="PROSITE" id="PS51755">
    <property type="entry name" value="OMPR_PHOB"/>
    <property type="match status" value="1"/>
</dbReference>
<proteinExistence type="predicted"/>
<dbReference type="InterPro" id="IPR001789">
    <property type="entry name" value="Sig_transdc_resp-reg_receiver"/>
</dbReference>
<dbReference type="GO" id="GO:0000976">
    <property type="term" value="F:transcription cis-regulatory region binding"/>
    <property type="evidence" value="ECO:0007669"/>
    <property type="project" value="TreeGrafter"/>
</dbReference>
<dbReference type="Gene3D" id="6.10.250.690">
    <property type="match status" value="1"/>
</dbReference>
<keyword evidence="2" id="KW-0902">Two-component regulatory system</keyword>
<dbReference type="SUPFAM" id="SSF52172">
    <property type="entry name" value="CheY-like"/>
    <property type="match status" value="1"/>
</dbReference>
<evidence type="ECO:0000259" key="9">
    <source>
        <dbReference type="PROSITE" id="PS51755"/>
    </source>
</evidence>
<dbReference type="InterPro" id="IPR036388">
    <property type="entry name" value="WH-like_DNA-bd_sf"/>
</dbReference>
<dbReference type="GO" id="GO:0032993">
    <property type="term" value="C:protein-DNA complex"/>
    <property type="evidence" value="ECO:0007669"/>
    <property type="project" value="TreeGrafter"/>
</dbReference>
<dbReference type="FunFam" id="1.10.10.10:FF:000018">
    <property type="entry name" value="DNA-binding response regulator ResD"/>
    <property type="match status" value="1"/>
</dbReference>
<dbReference type="Pfam" id="PF00486">
    <property type="entry name" value="Trans_reg_C"/>
    <property type="match status" value="1"/>
</dbReference>
<keyword evidence="4 7" id="KW-0238">DNA-binding</keyword>
<evidence type="ECO:0000256" key="7">
    <source>
        <dbReference type="PROSITE-ProRule" id="PRU01091"/>
    </source>
</evidence>
<reference evidence="10" key="1">
    <citation type="submission" date="2011-09" db="EMBL/GenBank/DDBJ databases">
        <authorList>
            <person name="Nobary S.G."/>
            <person name="Jensen S.E."/>
        </authorList>
    </citation>
    <scope>NUCLEOTIDE SEQUENCE</scope>
    <source>
        <strain evidence="10">Tu 1718</strain>
    </source>
</reference>
<name>I0CBX2_STRAT</name>
<dbReference type="GO" id="GO:0006355">
    <property type="term" value="P:regulation of DNA-templated transcription"/>
    <property type="evidence" value="ECO:0007669"/>
    <property type="project" value="InterPro"/>
</dbReference>
<sequence length="268" mass="29168">MTVRAHRARSYTPPMCAHVVVAEDDVKQAELIRRYLEHESHGVTVVGNGRAALEEIRRQLPDLLVLDVMMPGLDGLGVCRAVRSEAALEALPVLMLTARATEEDLLLGLDLGADDYLTKPFSPRELMARVRSLLRRSTRLRQTPPTAAGGAPGGGLLTAGAVTVDRARHEVRVGGADVVCTPGEFVLLELLAGSPGQVFSRSQILERLHGFDRYVTTRTVDVHVMNLRKKIEDDPRRPSRLVTVYGVGYKLADGIPPSLSAEGRRNGA</sequence>
<keyword evidence="3" id="KW-0805">Transcription regulation</keyword>
<keyword evidence="1 6" id="KW-0597">Phosphoprotein</keyword>
<dbReference type="GO" id="GO:0000156">
    <property type="term" value="F:phosphorelay response regulator activity"/>
    <property type="evidence" value="ECO:0007669"/>
    <property type="project" value="TreeGrafter"/>
</dbReference>
<evidence type="ECO:0000256" key="6">
    <source>
        <dbReference type="PROSITE-ProRule" id="PRU00169"/>
    </source>
</evidence>
<dbReference type="Gene3D" id="1.10.10.10">
    <property type="entry name" value="Winged helix-like DNA-binding domain superfamily/Winged helix DNA-binding domain"/>
    <property type="match status" value="1"/>
</dbReference>
<organism evidence="10">
    <name type="scientific">Streptomyces antibioticus</name>
    <dbReference type="NCBI Taxonomy" id="1890"/>
    <lineage>
        <taxon>Bacteria</taxon>
        <taxon>Bacillati</taxon>
        <taxon>Actinomycetota</taxon>
        <taxon>Actinomycetes</taxon>
        <taxon>Kitasatosporales</taxon>
        <taxon>Streptomycetaceae</taxon>
        <taxon>Streptomyces</taxon>
    </lineage>
</organism>
<dbReference type="AlphaFoldDB" id="I0CBX2"/>
<dbReference type="CDD" id="cd00383">
    <property type="entry name" value="trans_reg_C"/>
    <property type="match status" value="1"/>
</dbReference>
<keyword evidence="5" id="KW-0804">Transcription</keyword>
<evidence type="ECO:0000256" key="4">
    <source>
        <dbReference type="ARBA" id="ARBA00023125"/>
    </source>
</evidence>
<dbReference type="GO" id="GO:0005829">
    <property type="term" value="C:cytosol"/>
    <property type="evidence" value="ECO:0007669"/>
    <property type="project" value="TreeGrafter"/>
</dbReference>
<evidence type="ECO:0000256" key="2">
    <source>
        <dbReference type="ARBA" id="ARBA00023012"/>
    </source>
</evidence>
<feature type="modified residue" description="4-aspartylphosphate" evidence="6">
    <location>
        <position position="67"/>
    </location>
</feature>
<evidence type="ECO:0000313" key="10">
    <source>
        <dbReference type="EMBL" id="AFH74285.1"/>
    </source>
</evidence>
<dbReference type="PANTHER" id="PTHR48111">
    <property type="entry name" value="REGULATOR OF RPOS"/>
    <property type="match status" value="1"/>
</dbReference>
<dbReference type="Pfam" id="PF00072">
    <property type="entry name" value="Response_reg"/>
    <property type="match status" value="1"/>
</dbReference>
<protein>
    <submittedName>
        <fullName evidence="10">PhoB-like phosphate transcriptional regulator</fullName>
    </submittedName>
</protein>
<evidence type="ECO:0000256" key="5">
    <source>
        <dbReference type="ARBA" id="ARBA00023163"/>
    </source>
</evidence>
<dbReference type="PANTHER" id="PTHR48111:SF4">
    <property type="entry name" value="DNA-BINDING DUAL TRANSCRIPTIONAL REGULATOR OMPR"/>
    <property type="match status" value="1"/>
</dbReference>
<reference evidence="10" key="2">
    <citation type="journal article" date="2012" name="Can. J. Microbiol.">
        <title>A comparison of the clavam biosynthetic gene clusters in Streptomyces antibioticus Tu1718 and Streptomyces clavuligerus.</title>
        <authorList>
            <person name="Goomeshi Nobary S."/>
            <person name="Jensen S.E."/>
        </authorList>
    </citation>
    <scope>NUCLEOTIDE SEQUENCE</scope>
    <source>
        <strain evidence="10">Tu 1718</strain>
    </source>
</reference>
<dbReference type="InterPro" id="IPR011006">
    <property type="entry name" value="CheY-like_superfamily"/>
</dbReference>
<feature type="domain" description="OmpR/PhoB-type" evidence="9">
    <location>
        <begin position="154"/>
        <end position="253"/>
    </location>
</feature>
<dbReference type="Gene3D" id="3.40.50.2300">
    <property type="match status" value="1"/>
</dbReference>
<evidence type="ECO:0000259" key="8">
    <source>
        <dbReference type="PROSITE" id="PS50110"/>
    </source>
</evidence>
<dbReference type="EMBL" id="JN705801">
    <property type="protein sequence ID" value="AFH74285.1"/>
    <property type="molecule type" value="Genomic_DNA"/>
</dbReference>
<dbReference type="InterPro" id="IPR001867">
    <property type="entry name" value="OmpR/PhoB-type_DNA-bd"/>
</dbReference>
<dbReference type="InterPro" id="IPR016032">
    <property type="entry name" value="Sig_transdc_resp-reg_C-effctor"/>
</dbReference>
<feature type="DNA-binding region" description="OmpR/PhoB-type" evidence="7">
    <location>
        <begin position="154"/>
        <end position="253"/>
    </location>
</feature>